<dbReference type="GO" id="GO:0016301">
    <property type="term" value="F:kinase activity"/>
    <property type="evidence" value="ECO:0007669"/>
    <property type="project" value="UniProtKB-KW"/>
</dbReference>
<evidence type="ECO:0000259" key="6">
    <source>
        <dbReference type="Pfam" id="PF02782"/>
    </source>
</evidence>
<dbReference type="PIRSF" id="PIRSF000538">
    <property type="entry name" value="GlpK"/>
    <property type="match status" value="1"/>
</dbReference>
<dbReference type="InterPro" id="IPR043129">
    <property type="entry name" value="ATPase_NBD"/>
</dbReference>
<dbReference type="Gene3D" id="3.30.420.40">
    <property type="match status" value="2"/>
</dbReference>
<evidence type="ECO:0000256" key="2">
    <source>
        <dbReference type="ARBA" id="ARBA00022679"/>
    </source>
</evidence>
<evidence type="ECO:0000256" key="4">
    <source>
        <dbReference type="RuleBase" id="RU003733"/>
    </source>
</evidence>
<dbReference type="InterPro" id="IPR018484">
    <property type="entry name" value="FGGY_N"/>
</dbReference>
<evidence type="ECO:0000259" key="5">
    <source>
        <dbReference type="Pfam" id="PF00370"/>
    </source>
</evidence>
<dbReference type="CDD" id="cd07802">
    <property type="entry name" value="ASKHA_NBD_FGGY_EcLyxK-like"/>
    <property type="match status" value="1"/>
</dbReference>
<name>A0A844F511_CLOSV</name>
<dbReference type="GO" id="GO:0016773">
    <property type="term" value="F:phosphotransferase activity, alcohol group as acceptor"/>
    <property type="evidence" value="ECO:0007669"/>
    <property type="project" value="InterPro"/>
</dbReference>
<evidence type="ECO:0000256" key="1">
    <source>
        <dbReference type="ARBA" id="ARBA00009156"/>
    </source>
</evidence>
<dbReference type="PROSITE" id="PS00445">
    <property type="entry name" value="FGGY_KINASES_2"/>
    <property type="match status" value="1"/>
</dbReference>
<dbReference type="InterPro" id="IPR000577">
    <property type="entry name" value="Carb_kinase_FGGY"/>
</dbReference>
<dbReference type="PANTHER" id="PTHR43095:SF5">
    <property type="entry name" value="XYLULOSE KINASE"/>
    <property type="match status" value="1"/>
</dbReference>
<dbReference type="EMBL" id="VUMB01000038">
    <property type="protein sequence ID" value="MSS41502.1"/>
    <property type="molecule type" value="Genomic_DNA"/>
</dbReference>
<evidence type="ECO:0000256" key="3">
    <source>
        <dbReference type="ARBA" id="ARBA00022777"/>
    </source>
</evidence>
<evidence type="ECO:0000313" key="7">
    <source>
        <dbReference type="EMBL" id="MSS41502.1"/>
    </source>
</evidence>
<comment type="similarity">
    <text evidence="1 4">Belongs to the FGGY kinase family.</text>
</comment>
<organism evidence="7 8">
    <name type="scientific">Clostridium scindens (strain JCM 10418 / VPI 12708)</name>
    <dbReference type="NCBI Taxonomy" id="29347"/>
    <lineage>
        <taxon>Bacteria</taxon>
        <taxon>Bacillati</taxon>
        <taxon>Bacillota</taxon>
        <taxon>Clostridia</taxon>
        <taxon>Lachnospirales</taxon>
        <taxon>Lachnospiraceae</taxon>
    </lineage>
</organism>
<dbReference type="GeneID" id="62694983"/>
<evidence type="ECO:0000313" key="8">
    <source>
        <dbReference type="Proteomes" id="UP000462363"/>
    </source>
</evidence>
<sequence>MECILGIDVGTSNVKAVLFDGNGTEVQVASRESETINDGGNWEEQDMLLVWDKVKSCIKELIDSGAVKSEEIKGIGVTGQGEGCWLIDEEGNPVQNAILWCDGRAVAEVKRITEEYPEIGKLYHKTTGTPPLLGNQMILIRWMKTNRKEVLDKASRIMFCKDWVRYKMTGVIATEITDSFTSLLDAQTGNVADELMKAMDIYEYRDYIPASVSSDSVVGTISEEFAAWSGLAAGTPVIAGALDTSATAVGLGAIHEKDACVILGTTCASEIVMKKTDCKFGAENSRYEKHPIEDLYVELQPTLNGTPNIDWMLENMAQTKDFNEIDRIVESVPVGCGGVVYHPYISVAGERAPFYHPYARASFFGISQVTTRNQLIRAVYEGISLSIRDCLQNIDKDATIYLAGGGAKSPVWAQMIADVMGRRVMIPQGKELGAKGVAIIAGVKFGLYGSYEEAVKKACTFRQTYEPNLQRTKKYDLLYELFRQVRLHNQQIWDYRHQMNKKIQAIKED</sequence>
<dbReference type="AlphaFoldDB" id="A0A844F511"/>
<comment type="caution">
    <text evidence="7">The sequence shown here is derived from an EMBL/GenBank/DDBJ whole genome shotgun (WGS) entry which is preliminary data.</text>
</comment>
<dbReference type="Pfam" id="PF02782">
    <property type="entry name" value="FGGY_C"/>
    <property type="match status" value="1"/>
</dbReference>
<dbReference type="InterPro" id="IPR018485">
    <property type="entry name" value="FGGY_C"/>
</dbReference>
<dbReference type="InterPro" id="IPR050406">
    <property type="entry name" value="FGGY_Carb_Kinase"/>
</dbReference>
<feature type="domain" description="Carbohydrate kinase FGGY N-terminal" evidence="5">
    <location>
        <begin position="4"/>
        <end position="250"/>
    </location>
</feature>
<accession>A0A844F511</accession>
<dbReference type="Pfam" id="PF00370">
    <property type="entry name" value="FGGY_N"/>
    <property type="match status" value="1"/>
</dbReference>
<dbReference type="PANTHER" id="PTHR43095">
    <property type="entry name" value="SUGAR KINASE"/>
    <property type="match status" value="1"/>
</dbReference>
<dbReference type="RefSeq" id="WP_004606352.1">
    <property type="nucleotide sequence ID" value="NZ_AP024846.1"/>
</dbReference>
<dbReference type="SUPFAM" id="SSF53067">
    <property type="entry name" value="Actin-like ATPase domain"/>
    <property type="match status" value="2"/>
</dbReference>
<gene>
    <name evidence="7" type="ORF">FYJ37_14445</name>
</gene>
<keyword evidence="3 4" id="KW-0418">Kinase</keyword>
<dbReference type="Proteomes" id="UP000462363">
    <property type="component" value="Unassembled WGS sequence"/>
</dbReference>
<feature type="domain" description="Carbohydrate kinase FGGY C-terminal" evidence="6">
    <location>
        <begin position="262"/>
        <end position="443"/>
    </location>
</feature>
<dbReference type="InterPro" id="IPR018483">
    <property type="entry name" value="Carb_kinase_FGGY_CS"/>
</dbReference>
<protein>
    <submittedName>
        <fullName evidence="7">Carbohydrate kinase</fullName>
    </submittedName>
</protein>
<keyword evidence="2 4" id="KW-0808">Transferase</keyword>
<dbReference type="GO" id="GO:0005975">
    <property type="term" value="P:carbohydrate metabolic process"/>
    <property type="evidence" value="ECO:0007669"/>
    <property type="project" value="InterPro"/>
</dbReference>
<reference evidence="7 8" key="1">
    <citation type="submission" date="2019-08" db="EMBL/GenBank/DDBJ databases">
        <title>In-depth cultivation of the pig gut microbiome towards novel bacterial diversity and tailored functional studies.</title>
        <authorList>
            <person name="Wylensek D."/>
            <person name="Hitch T.C.A."/>
            <person name="Clavel T."/>
        </authorList>
    </citation>
    <scope>NUCLEOTIDE SEQUENCE [LARGE SCALE GENOMIC DNA]</scope>
    <source>
        <strain evidence="7 8">BL-389-WT-3D</strain>
    </source>
</reference>
<proteinExistence type="inferred from homology"/>